<evidence type="ECO:0000256" key="17">
    <source>
        <dbReference type="ARBA" id="ARBA00023034"/>
    </source>
</evidence>
<keyword evidence="14 40" id="KW-0862">Zinc</keyword>
<evidence type="ECO:0000256" key="29">
    <source>
        <dbReference type="ARBA" id="ARBA00047926"/>
    </source>
</evidence>
<dbReference type="GO" id="GO:0070290">
    <property type="term" value="F:N-acylphosphatidylethanolamine-specific phospholipase D activity"/>
    <property type="evidence" value="ECO:0007669"/>
    <property type="project" value="UniProtKB-EC"/>
</dbReference>
<evidence type="ECO:0000256" key="9">
    <source>
        <dbReference type="ARBA" id="ARBA00016017"/>
    </source>
</evidence>
<evidence type="ECO:0000256" key="25">
    <source>
        <dbReference type="ARBA" id="ARBA00047456"/>
    </source>
</evidence>
<dbReference type="Proteomes" id="UP001497382">
    <property type="component" value="Unassembled WGS sequence"/>
</dbReference>
<dbReference type="GO" id="GO:0070292">
    <property type="term" value="P:N-acylphosphatidylethanolamine metabolic process"/>
    <property type="evidence" value="ECO:0007669"/>
    <property type="project" value="TreeGrafter"/>
</dbReference>
<evidence type="ECO:0000256" key="27">
    <source>
        <dbReference type="ARBA" id="ARBA00047528"/>
    </source>
</evidence>
<evidence type="ECO:0000256" key="7">
    <source>
        <dbReference type="ARBA" id="ARBA00011543"/>
    </source>
</evidence>
<comment type="catalytic activity">
    <reaction evidence="36">
        <text>N-butanoyl-1-hexadecanoyl-2-(9Z,12Z-octadecadienoyl)-sn-glycero-3-phosphoethanolamine + H2O = N-butanoyl ethanolamine + 1-hexadecanoyl-2-(9Z,12Z-octadecadienoyl)-sn-glycero-3-phosphate + H(+)</text>
        <dbReference type="Rhea" id="RHEA:45620"/>
        <dbReference type="ChEBI" id="CHEBI:15377"/>
        <dbReference type="ChEBI" id="CHEBI:15378"/>
        <dbReference type="ChEBI" id="CHEBI:72860"/>
        <dbReference type="ChEBI" id="CHEBI:85298"/>
        <dbReference type="ChEBI" id="CHEBI:85304"/>
    </reaction>
    <physiologicalReaction direction="left-to-right" evidence="36">
        <dbReference type="Rhea" id="RHEA:45621"/>
    </physiologicalReaction>
</comment>
<dbReference type="GO" id="GO:0005654">
    <property type="term" value="C:nucleoplasm"/>
    <property type="evidence" value="ECO:0007669"/>
    <property type="project" value="UniProtKB-SubCell"/>
</dbReference>
<comment type="subcellular location">
    <subcellularLocation>
        <location evidence="1">Early endosome membrane</location>
    </subcellularLocation>
    <subcellularLocation>
        <location evidence="4">Endosome membrane</location>
        <topology evidence="4">Peripheral membrane protein</topology>
    </subcellularLocation>
    <subcellularLocation>
        <location evidence="3">Golgi apparatus membrane</location>
        <topology evidence="3">Peripheral membrane protein</topology>
    </subcellularLocation>
    <subcellularLocation>
        <location evidence="2">Nucleus envelope</location>
    </subcellularLocation>
    <subcellularLocation>
        <location evidence="5">Nucleus</location>
        <location evidence="5">Nucleoplasm</location>
    </subcellularLocation>
</comment>
<dbReference type="PANTHER" id="PTHR15032">
    <property type="entry name" value="N-ACYL-PHOSPHATIDYLETHANOLAMINE-HYDROLYZING PHOSPHOLIPASE D"/>
    <property type="match status" value="1"/>
</dbReference>
<dbReference type="Gene3D" id="3.60.15.10">
    <property type="entry name" value="Ribonuclease Z/Hydroxyacylglutathione hydrolase-like"/>
    <property type="match status" value="1"/>
</dbReference>
<evidence type="ECO:0000256" key="19">
    <source>
        <dbReference type="ARBA" id="ARBA00023136"/>
    </source>
</evidence>
<comment type="catalytic activity">
    <reaction evidence="33">
        <text>N-hexanoyl-1-hexadecanoyl-2-(9Z,12Z-octadecadienoyl)-sn-glycero-3-phosphoethanolamine + H2O = N-hexanoyl ethanolamine + 1-hexadecanoyl-2-(9Z,12Z-octadecadienoyl)-sn-glycero-3-phosphate + H(+)</text>
        <dbReference type="Rhea" id="RHEA:45616"/>
        <dbReference type="ChEBI" id="CHEBI:15377"/>
        <dbReference type="ChEBI" id="CHEBI:15378"/>
        <dbReference type="ChEBI" id="CHEBI:72860"/>
        <dbReference type="ChEBI" id="CHEBI:85297"/>
        <dbReference type="ChEBI" id="CHEBI:85303"/>
    </reaction>
    <physiologicalReaction direction="left-to-right" evidence="33">
        <dbReference type="Rhea" id="RHEA:45617"/>
    </physiologicalReaction>
</comment>
<evidence type="ECO:0000256" key="31">
    <source>
        <dbReference type="ARBA" id="ARBA00048295"/>
    </source>
</evidence>
<comment type="catalytic activity">
    <reaction evidence="38">
        <text>N-octanoyl-1-hexadecanoyl-2-(9Z,12Z-octadecadienoyl)-sn-glycero-3-phosphoethanolamine + H2O = N-octanoyl ethanolamine + 1-hexadecanoyl-2-(9Z,12Z-octadecadienoyl)-sn-glycero-3-phosphate + H(+)</text>
        <dbReference type="Rhea" id="RHEA:45612"/>
        <dbReference type="ChEBI" id="CHEBI:15377"/>
        <dbReference type="ChEBI" id="CHEBI:15378"/>
        <dbReference type="ChEBI" id="CHEBI:72860"/>
        <dbReference type="ChEBI" id="CHEBI:85296"/>
        <dbReference type="ChEBI" id="CHEBI:85302"/>
    </reaction>
    <physiologicalReaction direction="left-to-right" evidence="38">
        <dbReference type="Rhea" id="RHEA:45613"/>
    </physiologicalReaction>
</comment>
<evidence type="ECO:0000259" key="41">
    <source>
        <dbReference type="Pfam" id="PF12706"/>
    </source>
</evidence>
<evidence type="ECO:0000313" key="43">
    <source>
        <dbReference type="Proteomes" id="UP001497382"/>
    </source>
</evidence>
<feature type="binding site" evidence="40">
    <location>
        <position position="112"/>
    </location>
    <ligand>
        <name>Zn(2+)</name>
        <dbReference type="ChEBI" id="CHEBI:29105"/>
        <label>2</label>
    </ligand>
</feature>
<feature type="binding site" evidence="39">
    <location>
        <position position="243"/>
    </location>
    <ligand>
        <name>an N-acyl-1,2-diacyl-sn-glycero-3-phosphoethanolamine</name>
        <dbReference type="ChEBI" id="CHEBI:62537"/>
    </ligand>
</feature>
<evidence type="ECO:0000256" key="4">
    <source>
        <dbReference type="ARBA" id="ARBA00004481"/>
    </source>
</evidence>
<dbReference type="EMBL" id="CAXIEN010000447">
    <property type="protein sequence ID" value="CAL1297954.1"/>
    <property type="molecule type" value="Genomic_DNA"/>
</dbReference>
<comment type="catalytic activity">
    <reaction evidence="32">
        <text>N-decanoyl-1-hexadecanoyl-2-(9Z,12Z-octadecadienoyl)-sn-glycero-3-phosphoethanolamine + H2O = N-decanoyl ethanolamine + 1-hexadecanoyl-2-(9Z,12Z-octadecadienoyl)-sn-glycero-3-phosphate + H(+)</text>
        <dbReference type="Rhea" id="RHEA:45608"/>
        <dbReference type="ChEBI" id="CHEBI:15377"/>
        <dbReference type="ChEBI" id="CHEBI:15378"/>
        <dbReference type="ChEBI" id="CHEBI:72860"/>
        <dbReference type="ChEBI" id="CHEBI:85295"/>
        <dbReference type="ChEBI" id="CHEBI:85301"/>
    </reaction>
    <physiologicalReaction direction="left-to-right" evidence="32">
        <dbReference type="Rhea" id="RHEA:45609"/>
    </physiologicalReaction>
</comment>
<dbReference type="EC" id="3.1.4.54" evidence="8"/>
<evidence type="ECO:0000256" key="15">
    <source>
        <dbReference type="ARBA" id="ARBA00022963"/>
    </source>
</evidence>
<dbReference type="Pfam" id="PF12706">
    <property type="entry name" value="Lactamase_B_2"/>
    <property type="match status" value="1"/>
</dbReference>
<dbReference type="GO" id="GO:0009395">
    <property type="term" value="P:phospholipid catabolic process"/>
    <property type="evidence" value="ECO:0007669"/>
    <property type="project" value="UniProtKB-KW"/>
</dbReference>
<comment type="catalytic activity">
    <reaction evidence="37">
        <text>1-O-(1Z-octadecenoyl)-2-(9Z-octadecenoyl)-sn-glycero-3-phospho-N-hexadecanoyl-ethanolamine + H2O = 1-O-(1Z-octadecenoyl)-2-(9Z-octadecenoyl)-sn-glycero-3-phosphate + N-hexadecanoylethanolamine + H(+)</text>
        <dbReference type="Rhea" id="RHEA:56464"/>
        <dbReference type="ChEBI" id="CHEBI:15377"/>
        <dbReference type="ChEBI" id="CHEBI:15378"/>
        <dbReference type="ChEBI" id="CHEBI:71464"/>
        <dbReference type="ChEBI" id="CHEBI:138663"/>
        <dbReference type="ChEBI" id="CHEBI:140452"/>
    </reaction>
    <physiologicalReaction direction="left-to-right" evidence="37">
        <dbReference type="Rhea" id="RHEA:56465"/>
    </physiologicalReaction>
</comment>
<feature type="binding site" evidence="39">
    <location>
        <position position="110"/>
    </location>
    <ligand>
        <name>an N-acyl-1,2-diacyl-sn-glycero-3-phosphoethanolamine</name>
        <dbReference type="ChEBI" id="CHEBI:62537"/>
    </ligand>
</feature>
<protein>
    <recommendedName>
        <fullName evidence="9">N-acyl-phosphatidylethanolamine-hydrolyzing phospholipase D</fullName>
        <ecNumber evidence="8">3.1.4.54</ecNumber>
    </recommendedName>
</protein>
<comment type="catalytic activity">
    <reaction evidence="26">
        <text>N-hexadecanoyl-1,2-di-(9Z-octadecenoyl)-sn-glycero-3-phosphoethanolamine + H2O = N-hexadecanoylethanolamine + 1,2-di-(9Z-octadecenoyl)-sn-glycero-3-phosphate + H(+)</text>
        <dbReference type="Rhea" id="RHEA:45540"/>
        <dbReference type="ChEBI" id="CHEBI:15377"/>
        <dbReference type="ChEBI" id="CHEBI:15378"/>
        <dbReference type="ChEBI" id="CHEBI:71464"/>
        <dbReference type="ChEBI" id="CHEBI:74546"/>
        <dbReference type="ChEBI" id="CHEBI:78097"/>
    </reaction>
    <physiologicalReaction direction="left-to-right" evidence="26">
        <dbReference type="Rhea" id="RHEA:45541"/>
    </physiologicalReaction>
</comment>
<dbReference type="InterPro" id="IPR036866">
    <property type="entry name" value="RibonucZ/Hydroxyglut_hydro"/>
</dbReference>
<dbReference type="PANTHER" id="PTHR15032:SF4">
    <property type="entry name" value="N-ACYL-PHOSPHATIDYLETHANOLAMINE-HYDROLYZING PHOSPHOLIPASE D"/>
    <property type="match status" value="1"/>
</dbReference>
<evidence type="ECO:0000256" key="18">
    <source>
        <dbReference type="ARBA" id="ARBA00023098"/>
    </source>
</evidence>
<evidence type="ECO:0000256" key="10">
    <source>
        <dbReference type="ARBA" id="ARBA00022668"/>
    </source>
</evidence>
<reference evidence="42 43" key="1">
    <citation type="submission" date="2024-04" db="EMBL/GenBank/DDBJ databases">
        <authorList>
            <person name="Rising A."/>
            <person name="Reimegard J."/>
            <person name="Sonavane S."/>
            <person name="Akerstrom W."/>
            <person name="Nylinder S."/>
            <person name="Hedman E."/>
            <person name="Kallberg Y."/>
        </authorList>
    </citation>
    <scope>NUCLEOTIDE SEQUENCE [LARGE SCALE GENOMIC DNA]</scope>
</reference>
<accession>A0AAV2BQ11</accession>
<comment type="catalytic activity">
    <reaction evidence="27">
        <text>N,1-diacyl-sn-glycero-3-phosphoethanolamine + H2O = an N-acylethanolamine + a 1-acyl-sn-glycero-3-phosphate + H(+)</text>
        <dbReference type="Rhea" id="RHEA:53164"/>
        <dbReference type="ChEBI" id="CHEBI:15377"/>
        <dbReference type="ChEBI" id="CHEBI:15378"/>
        <dbReference type="ChEBI" id="CHEBI:52640"/>
        <dbReference type="ChEBI" id="CHEBI:57970"/>
        <dbReference type="ChEBI" id="CHEBI:85216"/>
    </reaction>
    <physiologicalReaction direction="left-to-right" evidence="27">
        <dbReference type="Rhea" id="RHEA:53165"/>
    </physiologicalReaction>
</comment>
<evidence type="ECO:0000256" key="28">
    <source>
        <dbReference type="ARBA" id="ARBA00047759"/>
    </source>
</evidence>
<evidence type="ECO:0000256" key="11">
    <source>
        <dbReference type="ARBA" id="ARBA00022723"/>
    </source>
</evidence>
<sequence>MPATFKNAVKFALTKNRNKIPSKEELDSMLPIFKQDFSRLQVPDDSIRVTWMGHSTVLLQMHGLNILTDPMFSDRASPIQAFGPKRYRDPPCSVGDLPHINGVVISHSHYDHLDLNTVTSLNARFGTKTSWFVPLGLQPWMKRVGCENAVEVDWWKESYIPDSKDVFFIFTPAQHWSKRALVDDNKVLWGSWCILGPKFRFFFAGDTGYCDAFKQIGNIYGPFDLSAIPIGAYEPRWFMKYAHVNPEEAVQMHLDIRSKNSLAIHWGTFCLGSEYYLDPLLKLQESLGNRKISRESFFTLRHGESRLISQSITTEHGGHNY</sequence>
<keyword evidence="15" id="KW-0442">Lipid degradation</keyword>
<evidence type="ECO:0000256" key="32">
    <source>
        <dbReference type="ARBA" id="ARBA00048371"/>
    </source>
</evidence>
<dbReference type="GO" id="GO:0008270">
    <property type="term" value="F:zinc ion binding"/>
    <property type="evidence" value="ECO:0007669"/>
    <property type="project" value="InterPro"/>
</dbReference>
<evidence type="ECO:0000256" key="24">
    <source>
        <dbReference type="ARBA" id="ARBA00047399"/>
    </source>
</evidence>
<comment type="catalytic activity">
    <reaction evidence="34">
        <text>N,1,2-tri-(9Z-octadecenoyl)-sn-glycero-3-phosphoethanolamine + H2O = N-(9Z-octadecenoyl) ethanolamine + 1,2-di-(9Z-octadecenoyl)-sn-glycero-3-phosphate + H(+)</text>
        <dbReference type="Rhea" id="RHEA:45532"/>
        <dbReference type="ChEBI" id="CHEBI:15377"/>
        <dbReference type="ChEBI" id="CHEBI:15378"/>
        <dbReference type="ChEBI" id="CHEBI:71466"/>
        <dbReference type="ChEBI" id="CHEBI:74546"/>
        <dbReference type="ChEBI" id="CHEBI:85291"/>
    </reaction>
    <physiologicalReaction direction="left-to-right" evidence="34">
        <dbReference type="Rhea" id="RHEA:45533"/>
    </physiologicalReaction>
</comment>
<dbReference type="PIRSF" id="PIRSF038896">
    <property type="entry name" value="NAPE-PLD"/>
    <property type="match status" value="1"/>
</dbReference>
<name>A0AAV2BQ11_9ARAC</name>
<keyword evidence="16" id="KW-0007">Acetylation</keyword>
<comment type="caution">
    <text evidence="42">The sequence shown here is derived from an EMBL/GenBank/DDBJ whole genome shotgun (WGS) entry which is preliminary data.</text>
</comment>
<dbReference type="SUPFAM" id="SSF56281">
    <property type="entry name" value="Metallo-hydrolase/oxidoreductase"/>
    <property type="match status" value="1"/>
</dbReference>
<keyword evidence="12" id="KW-0967">Endosome</keyword>
<comment type="catalytic activity">
    <reaction evidence="23">
        <text>N-(5Z,8Z,11Z,14Z-eicosatetraenoyl)-1-(9Z-octadecenoyl)-sn-glycero-3-phosphoethanolamine + H2O = N-(5Z,8Z,11Z,14Z-eicosatetraenoyl)-ethanolamine + 1-(9Z-octadecenoyl)-sn-glycero-3-phosphate + H(+)</text>
        <dbReference type="Rhea" id="RHEA:45544"/>
        <dbReference type="ChEBI" id="CHEBI:2700"/>
        <dbReference type="ChEBI" id="CHEBI:15377"/>
        <dbReference type="ChEBI" id="CHEBI:15378"/>
        <dbReference type="ChEBI" id="CHEBI:74544"/>
        <dbReference type="ChEBI" id="CHEBI:85223"/>
    </reaction>
    <physiologicalReaction direction="left-to-right" evidence="23">
        <dbReference type="Rhea" id="RHEA:45545"/>
    </physiologicalReaction>
</comment>
<comment type="function">
    <text evidence="22">D-type phospholipase that hydrolyzes N-acyl-phosphatidylethanolamines (NAPEs) to produce bioactive N-acylethanolamines/fatty acid ethanolamides (NAEs/FAEs) and phosphatidic acid. Cleaves the terminal phosphodiester bond of diacyl- and alkenylacyl-NAPEs, primarily playing a role in the generation of long-chain saturated and monounsaturated NAEs in the brain. May control NAPE homeostasis in dopaminergic neuron membranes and regulate neuron survival, partly through RAC1 activation. As a regulator of lipid metabolism in the adipose tissue, mediates the crosstalk between adipocytes, gut microbiota and immune cells to control body temperature and weight. In particular, regulates energy homeostasis by promoting cold-induced brown or beige adipocyte differentiation program to generate heat from fatty acids and glucose. Has limited D-type phospholipase activity toward N-acyl lyso-NAPEs.</text>
</comment>
<organism evidence="42 43">
    <name type="scientific">Larinioides sclopetarius</name>
    <dbReference type="NCBI Taxonomy" id="280406"/>
    <lineage>
        <taxon>Eukaryota</taxon>
        <taxon>Metazoa</taxon>
        <taxon>Ecdysozoa</taxon>
        <taxon>Arthropoda</taxon>
        <taxon>Chelicerata</taxon>
        <taxon>Arachnida</taxon>
        <taxon>Araneae</taxon>
        <taxon>Araneomorphae</taxon>
        <taxon>Entelegynae</taxon>
        <taxon>Araneoidea</taxon>
        <taxon>Araneidae</taxon>
        <taxon>Larinioides</taxon>
    </lineage>
</organism>
<feature type="binding site" evidence="40">
    <location>
        <position position="111"/>
    </location>
    <ligand>
        <name>Zn(2+)</name>
        <dbReference type="ChEBI" id="CHEBI:29105"/>
        <label>2</label>
    </ligand>
</feature>
<keyword evidence="17" id="KW-0333">Golgi apparatus</keyword>
<comment type="catalytic activity">
    <reaction evidence="35">
        <text>N-(5Z,8Z,11Z,14Z-eicosatetraenoyl)-1,2-diacyl-sn-glycero-3-phosphoethanolamine + H2O = N-(5Z,8Z,11Z,14Z-eicosatetraenoyl)-ethanolamine + a 1,2-diacyl-sn-glycero-3-phosphate + H(+)</text>
        <dbReference type="Rhea" id="RHEA:56548"/>
        <dbReference type="ChEBI" id="CHEBI:2700"/>
        <dbReference type="ChEBI" id="CHEBI:15377"/>
        <dbReference type="ChEBI" id="CHEBI:15378"/>
        <dbReference type="ChEBI" id="CHEBI:58608"/>
        <dbReference type="ChEBI" id="CHEBI:140532"/>
    </reaction>
    <physiologicalReaction direction="left-to-right" evidence="35">
        <dbReference type="Rhea" id="RHEA:56549"/>
    </physiologicalReaction>
</comment>
<evidence type="ECO:0000256" key="5">
    <source>
        <dbReference type="ARBA" id="ARBA00004642"/>
    </source>
</evidence>
<evidence type="ECO:0000256" key="3">
    <source>
        <dbReference type="ARBA" id="ARBA00004395"/>
    </source>
</evidence>
<evidence type="ECO:0000313" key="42">
    <source>
        <dbReference type="EMBL" id="CAL1297954.1"/>
    </source>
</evidence>
<keyword evidence="13" id="KW-0378">Hydrolase</keyword>
<evidence type="ECO:0000256" key="16">
    <source>
        <dbReference type="ARBA" id="ARBA00022990"/>
    </source>
</evidence>
<dbReference type="AlphaFoldDB" id="A0AAV2BQ11"/>
<evidence type="ECO:0000256" key="39">
    <source>
        <dbReference type="PIRSR" id="PIRSR038896-50"/>
    </source>
</evidence>
<dbReference type="GO" id="GO:0000139">
    <property type="term" value="C:Golgi membrane"/>
    <property type="evidence" value="ECO:0007669"/>
    <property type="project" value="UniProtKB-SubCell"/>
</dbReference>
<comment type="catalytic activity">
    <reaction evidence="29">
        <text>N-dodecanoyl-1,2-di-(9Z-octadecenoyl)-sn-glycero-3-phosphoethanolamine + H2O = N-dodecanoylethanolamine + 1,2-di-(9Z-octadecenoyl)-sn-glycero-3-phosphate + H(+)</text>
        <dbReference type="Rhea" id="RHEA:45556"/>
        <dbReference type="ChEBI" id="CHEBI:15377"/>
        <dbReference type="ChEBI" id="CHEBI:15378"/>
        <dbReference type="ChEBI" id="CHEBI:74546"/>
        <dbReference type="ChEBI" id="CHEBI:85263"/>
        <dbReference type="ChEBI" id="CHEBI:85294"/>
    </reaction>
    <physiologicalReaction direction="left-to-right" evidence="29">
        <dbReference type="Rhea" id="RHEA:45557"/>
    </physiologicalReaction>
</comment>
<evidence type="ECO:0000256" key="35">
    <source>
        <dbReference type="ARBA" id="ARBA00048796"/>
    </source>
</evidence>
<feature type="binding site" evidence="40">
    <location>
        <position position="107"/>
    </location>
    <ligand>
        <name>Zn(2+)</name>
        <dbReference type="ChEBI" id="CHEBI:29105"/>
        <label>1</label>
    </ligand>
</feature>
<evidence type="ECO:0000256" key="33">
    <source>
        <dbReference type="ARBA" id="ARBA00048593"/>
    </source>
</evidence>
<evidence type="ECO:0000256" key="20">
    <source>
        <dbReference type="ARBA" id="ARBA00023242"/>
    </source>
</evidence>
<dbReference type="GO" id="GO:0031901">
    <property type="term" value="C:early endosome membrane"/>
    <property type="evidence" value="ECO:0007669"/>
    <property type="project" value="UniProtKB-SubCell"/>
</dbReference>
<feature type="binding site" evidence="40">
    <location>
        <position position="175"/>
    </location>
    <ligand>
        <name>Zn(2+)</name>
        <dbReference type="ChEBI" id="CHEBI:29105"/>
        <label>1</label>
    </ligand>
</feature>
<feature type="binding site" evidence="40">
    <location>
        <position position="206"/>
    </location>
    <ligand>
        <name>Zn(2+)</name>
        <dbReference type="ChEBI" id="CHEBI:29105"/>
        <label>1</label>
    </ligand>
</feature>
<feature type="binding site" evidence="40">
    <location>
        <position position="109"/>
    </location>
    <ligand>
        <name>Zn(2+)</name>
        <dbReference type="ChEBI" id="CHEBI:29105"/>
        <label>1</label>
    </ligand>
</feature>
<feature type="domain" description="Metallo-beta-lactamase" evidence="41">
    <location>
        <begin position="65"/>
        <end position="266"/>
    </location>
</feature>
<feature type="binding site" evidence="40">
    <location>
        <position position="206"/>
    </location>
    <ligand>
        <name>Zn(2+)</name>
        <dbReference type="ChEBI" id="CHEBI:29105"/>
        <label>2</label>
    </ligand>
</feature>
<dbReference type="GO" id="GO:0005635">
    <property type="term" value="C:nuclear envelope"/>
    <property type="evidence" value="ECO:0007669"/>
    <property type="project" value="UniProtKB-SubCell"/>
</dbReference>
<comment type="catalytic activity">
    <reaction evidence="31">
        <text>N,1-dihexadecanoyl-2-(9Z,12Z-octadecadienoyl)-sn-glycero-3-phosphoethanolamine + H2O = 1-hexadecanoyl-2-(9Z,12Z-octadecadienoyl)-sn-glycero-3-phosphate + N-hexadecanoylethanolamine + H(+)</text>
        <dbReference type="Rhea" id="RHEA:45596"/>
        <dbReference type="ChEBI" id="CHEBI:15377"/>
        <dbReference type="ChEBI" id="CHEBI:15378"/>
        <dbReference type="ChEBI" id="CHEBI:71464"/>
        <dbReference type="ChEBI" id="CHEBI:72860"/>
        <dbReference type="ChEBI" id="CHEBI:85334"/>
    </reaction>
    <physiologicalReaction direction="left-to-right" evidence="31">
        <dbReference type="Rhea" id="RHEA:45597"/>
    </physiologicalReaction>
</comment>
<evidence type="ECO:0000256" key="2">
    <source>
        <dbReference type="ARBA" id="ARBA00004259"/>
    </source>
</evidence>
<keyword evidence="19" id="KW-0472">Membrane</keyword>
<evidence type="ECO:0000256" key="34">
    <source>
        <dbReference type="ARBA" id="ARBA00048630"/>
    </source>
</evidence>
<evidence type="ECO:0000256" key="13">
    <source>
        <dbReference type="ARBA" id="ARBA00022801"/>
    </source>
</evidence>
<evidence type="ECO:0000256" key="22">
    <source>
        <dbReference type="ARBA" id="ARBA00045525"/>
    </source>
</evidence>
<evidence type="ECO:0000256" key="26">
    <source>
        <dbReference type="ARBA" id="ARBA00047474"/>
    </source>
</evidence>
<gene>
    <name evidence="42" type="ORF">LARSCL_LOCUS20607</name>
</gene>
<comment type="catalytic activity">
    <reaction evidence="24">
        <text>N-octadecanoyl-1,2-di-(9Z-octadecenoyl)-sn-glycero-3-phosphoethanolamine + H2O = N-octadecanoyl ethanolamine + 1,2-di-(9Z-octadecenoyl)-sn-glycero-3-phosphate + H(+)</text>
        <dbReference type="Rhea" id="RHEA:45536"/>
        <dbReference type="ChEBI" id="CHEBI:15377"/>
        <dbReference type="ChEBI" id="CHEBI:15378"/>
        <dbReference type="ChEBI" id="CHEBI:74546"/>
        <dbReference type="ChEBI" id="CHEBI:85292"/>
        <dbReference type="ChEBI" id="CHEBI:85299"/>
    </reaction>
    <physiologicalReaction direction="left-to-right" evidence="24">
        <dbReference type="Rhea" id="RHEA:45537"/>
    </physiologicalReaction>
</comment>
<evidence type="ECO:0000256" key="23">
    <source>
        <dbReference type="ARBA" id="ARBA00047392"/>
    </source>
</evidence>
<keyword evidence="18" id="KW-0443">Lipid metabolism</keyword>
<evidence type="ECO:0000256" key="1">
    <source>
        <dbReference type="ARBA" id="ARBA00004146"/>
    </source>
</evidence>
<evidence type="ECO:0000256" key="30">
    <source>
        <dbReference type="ARBA" id="ARBA00048025"/>
    </source>
</evidence>
<evidence type="ECO:0000256" key="6">
    <source>
        <dbReference type="ARBA" id="ARBA00010127"/>
    </source>
</evidence>
<dbReference type="FunFam" id="3.60.15.10:FF:000016">
    <property type="entry name" value="N-acyl-phosphatidylethanolamine-hydrolyzing phospholipase D, putative"/>
    <property type="match status" value="1"/>
</dbReference>
<evidence type="ECO:0000256" key="40">
    <source>
        <dbReference type="PIRSR" id="PIRSR038896-51"/>
    </source>
</evidence>
<evidence type="ECO:0000256" key="8">
    <source>
        <dbReference type="ARBA" id="ARBA00012279"/>
    </source>
</evidence>
<feature type="binding site" evidence="40">
    <location>
        <position position="265"/>
    </location>
    <ligand>
        <name>Zn(2+)</name>
        <dbReference type="ChEBI" id="CHEBI:29105"/>
        <label>2</label>
    </ligand>
</feature>
<evidence type="ECO:0000256" key="38">
    <source>
        <dbReference type="ARBA" id="ARBA00049463"/>
    </source>
</evidence>
<keyword evidence="43" id="KW-1185">Reference proteome</keyword>
<comment type="similarity">
    <text evidence="6">Belongs to the NAPE-PLD family.</text>
</comment>
<keyword evidence="11 40" id="KW-0479">Metal-binding</keyword>
<comment type="catalytic activity">
    <reaction evidence="28">
        <text>N-tetradecanoyl-1,2-di-(9Z-octadecenoyl)-sn-glycero-3-phosphoethanolamine + H2O = N-tetradecanoylethanolamine + 1,2-di-(9Z-octadecenoyl)-sn-glycero-3-phosphate + H(+)</text>
        <dbReference type="Rhea" id="RHEA:45552"/>
        <dbReference type="ChEBI" id="CHEBI:15377"/>
        <dbReference type="ChEBI" id="CHEBI:15378"/>
        <dbReference type="ChEBI" id="CHEBI:74546"/>
        <dbReference type="ChEBI" id="CHEBI:85262"/>
        <dbReference type="ChEBI" id="CHEBI:85293"/>
    </reaction>
    <physiologicalReaction direction="left-to-right" evidence="28">
        <dbReference type="Rhea" id="RHEA:45553"/>
    </physiologicalReaction>
</comment>
<keyword evidence="20" id="KW-0539">Nucleus</keyword>
<evidence type="ECO:0000256" key="14">
    <source>
        <dbReference type="ARBA" id="ARBA00022833"/>
    </source>
</evidence>
<comment type="subunit">
    <text evidence="7">Homodimer. Bile acids promote the assembly of inactive monomers into an active dimer and enable catalysis.</text>
</comment>
<proteinExistence type="inferred from homology"/>
<comment type="catalytic activity">
    <reaction evidence="25">
        <text>N,1-dihexadecanoyl-sn-glycero-3-phosphoethanolamine + H2O = N-hexadecanoylethanolamine + 1-hexadecanoyl-sn-glycero-3-phosphate + H(+)</text>
        <dbReference type="Rhea" id="RHEA:45592"/>
        <dbReference type="ChEBI" id="CHEBI:15377"/>
        <dbReference type="ChEBI" id="CHEBI:15378"/>
        <dbReference type="ChEBI" id="CHEBI:57518"/>
        <dbReference type="ChEBI" id="CHEBI:71464"/>
        <dbReference type="ChEBI" id="CHEBI:85335"/>
    </reaction>
    <physiologicalReaction direction="left-to-right" evidence="25">
        <dbReference type="Rhea" id="RHEA:45593"/>
    </physiologicalReaction>
</comment>
<dbReference type="InterPro" id="IPR001279">
    <property type="entry name" value="Metallo-B-lactamas"/>
</dbReference>
<dbReference type="GO" id="GO:0031123">
    <property type="term" value="P:RNA 3'-end processing"/>
    <property type="evidence" value="ECO:0007669"/>
    <property type="project" value="UniProtKB-ARBA"/>
</dbReference>
<comment type="catalytic activity">
    <reaction evidence="30">
        <text>N-(5Z,8Z,11Z,14Z-eicosatetraenoyl)-1,2-di-(9Z-octadecenoyl)-sn-glycero-3-phosphoethanolamine + H2O = N-(5Z,8Z,11Z,14Z-eicosatetraenoyl)-ethanolamine + 1,2-di-(9Z-octadecenoyl)-sn-glycero-3-phosphate + H(+)</text>
        <dbReference type="Rhea" id="RHEA:45528"/>
        <dbReference type="ChEBI" id="CHEBI:2700"/>
        <dbReference type="ChEBI" id="CHEBI:15377"/>
        <dbReference type="ChEBI" id="CHEBI:15378"/>
        <dbReference type="ChEBI" id="CHEBI:74546"/>
        <dbReference type="ChEBI" id="CHEBI:85277"/>
    </reaction>
    <physiologicalReaction direction="left-to-right" evidence="30">
        <dbReference type="Rhea" id="RHEA:45529"/>
    </physiologicalReaction>
</comment>
<dbReference type="GO" id="GO:0070291">
    <property type="term" value="P:N-acylethanolamine metabolic process"/>
    <property type="evidence" value="ECO:0007669"/>
    <property type="project" value="TreeGrafter"/>
</dbReference>
<evidence type="ECO:0000256" key="36">
    <source>
        <dbReference type="ARBA" id="ARBA00048938"/>
    </source>
</evidence>
<keyword evidence="21" id="KW-1208">Phospholipid metabolism</keyword>
<evidence type="ECO:0000256" key="37">
    <source>
        <dbReference type="ARBA" id="ARBA00049023"/>
    </source>
</evidence>
<keyword evidence="10" id="KW-0595">Phospholipid degradation</keyword>
<comment type="cofactor">
    <cofactor evidence="40">
        <name>Zn(2+)</name>
        <dbReference type="ChEBI" id="CHEBI:29105"/>
    </cofactor>
    <text evidence="40">Binds 2 zinc divalent cations per subunit.</text>
</comment>
<evidence type="ECO:0000256" key="21">
    <source>
        <dbReference type="ARBA" id="ARBA00023264"/>
    </source>
</evidence>
<dbReference type="InterPro" id="IPR024884">
    <property type="entry name" value="NAPE-PLD"/>
</dbReference>
<evidence type="ECO:0000256" key="12">
    <source>
        <dbReference type="ARBA" id="ARBA00022753"/>
    </source>
</evidence>